<dbReference type="KEGG" id="mod:AS202_03315"/>
<dbReference type="AlphaFoldDB" id="A0AAI8C369"/>
<organism evidence="1 2">
    <name type="scientific">Myroides odoratimimus</name>
    <dbReference type="NCBI Taxonomy" id="76832"/>
    <lineage>
        <taxon>Bacteria</taxon>
        <taxon>Pseudomonadati</taxon>
        <taxon>Bacteroidota</taxon>
        <taxon>Flavobacteriia</taxon>
        <taxon>Flavobacteriales</taxon>
        <taxon>Flavobacteriaceae</taxon>
        <taxon>Myroides</taxon>
    </lineage>
</organism>
<proteinExistence type="predicted"/>
<gene>
    <name evidence="1" type="ORF">AS202_03315</name>
</gene>
<sequence length="92" mass="11264">MGMKQESKSYKAVTMNLVQAVEADRYKFRNAGFMYFVYYPHKEEFEPYPKFTYKGMNVQEFNELFYMGMIYIPQGILDLLYLERQYYEKQEI</sequence>
<dbReference type="EMBL" id="CP013690">
    <property type="protein sequence ID" value="ALU25242.1"/>
    <property type="molecule type" value="Genomic_DNA"/>
</dbReference>
<dbReference type="Proteomes" id="UP000069030">
    <property type="component" value="Chromosome"/>
</dbReference>
<evidence type="ECO:0000313" key="1">
    <source>
        <dbReference type="EMBL" id="ALU25242.1"/>
    </source>
</evidence>
<protein>
    <submittedName>
        <fullName evidence="1">Uncharacterized protein</fullName>
    </submittedName>
</protein>
<evidence type="ECO:0000313" key="2">
    <source>
        <dbReference type="Proteomes" id="UP000069030"/>
    </source>
</evidence>
<name>A0AAI8C369_9FLAO</name>
<reference evidence="1 2" key="1">
    <citation type="journal article" date="2016" name="J. Zhejiang Univ. Sci. B">
        <title>Antibiotic resistance mechanisms of Myroides sp.</title>
        <authorList>
            <person name="Hu S."/>
            <person name="Yuan S."/>
            <person name="Qu H."/>
            <person name="Jiang T."/>
            <person name="Zhou Y."/>
            <person name="Wang M."/>
            <person name="Ming D."/>
        </authorList>
    </citation>
    <scope>NUCLEOTIDE SEQUENCE [LARGE SCALE GENOMIC DNA]</scope>
    <source>
        <strain evidence="1 2">PR63039</strain>
    </source>
</reference>
<accession>A0AAI8C369</accession>